<evidence type="ECO:0000256" key="4">
    <source>
        <dbReference type="ARBA" id="ARBA00022846"/>
    </source>
</evidence>
<feature type="coiled-coil region" evidence="11">
    <location>
        <begin position="143"/>
        <end position="170"/>
    </location>
</feature>
<dbReference type="AlphaFoldDB" id="A0AAD5A9G8"/>
<evidence type="ECO:0000256" key="3">
    <source>
        <dbReference type="ARBA" id="ARBA00022490"/>
    </source>
</evidence>
<evidence type="ECO:0000256" key="11">
    <source>
        <dbReference type="SAM" id="Coils"/>
    </source>
</evidence>
<keyword evidence="4" id="KW-0282">Flagellum</keyword>
<keyword evidence="6" id="KW-0969">Cilium</keyword>
<keyword evidence="3" id="KW-0963">Cytoplasm</keyword>
<comment type="subcellular location">
    <subcellularLocation>
        <location evidence="1">Cytoplasm</location>
        <location evidence="1">Cytoskeleton</location>
        <location evidence="1">Flagellum axoneme</location>
    </subcellularLocation>
</comment>
<feature type="region of interest" description="Disordered" evidence="12">
    <location>
        <begin position="105"/>
        <end position="130"/>
    </location>
</feature>
<dbReference type="Proteomes" id="UP001205998">
    <property type="component" value="Unassembled WGS sequence"/>
</dbReference>
<dbReference type="EMBL" id="MU564352">
    <property type="protein sequence ID" value="KAI5612171.1"/>
    <property type="molecule type" value="Genomic_DNA"/>
</dbReference>
<keyword evidence="8" id="KW-0966">Cell projection</keyword>
<feature type="coiled-coil region" evidence="11">
    <location>
        <begin position="40"/>
        <end position="93"/>
    </location>
</feature>
<evidence type="ECO:0000313" key="13">
    <source>
        <dbReference type="EMBL" id="KAI5612171.1"/>
    </source>
</evidence>
<accession>A0AAD5A9G8</accession>
<protein>
    <recommendedName>
        <fullName evidence="9">RIB43A-like with coiled-coils protein 1</fullName>
    </recommendedName>
</protein>
<dbReference type="PANTHER" id="PTHR14517">
    <property type="entry name" value="RIB43A-RELATED"/>
    <property type="match status" value="1"/>
</dbReference>
<keyword evidence="5 11" id="KW-0175">Coiled coil</keyword>
<sequence>LYKMDMDQSSMRAVERRQAAEAERRQRIFNPRKRVIGLDVQVLEQQVAERRQREEAERQQQMAYDALSISMDINAMEQQIEEEKRRRELEKELVQYWAMYQRSEDSRDADLNSKHQGGSLGPTSMPGFQGEGVEEIKRKKYQMAQNEQILRAQREEREKEQKRQKQKELLMGLELIEQDLNAVHLDALEEDCRKTALIALKSYNQAQAKERQEQERQNKQKCEGMEMAEILQMVNSDLLTECPDTAVKEGLGSAEAPRVLTDRWKGMSSEQLSAIYRQRAEQCADRERRRQQEKQSKLAWDLQTLEMVREQAEEVRRMRELERDRRAQLSQYNQQLAREQQAHQQYLNNELYTNRPTRRYFNQFNTSTR</sequence>
<reference evidence="13" key="1">
    <citation type="submission" date="2018-07" db="EMBL/GenBank/DDBJ databases">
        <title>Comparative genomics of catfishes provides insights into carnivory and benthic adaptation.</title>
        <authorList>
            <person name="Zhang Y."/>
            <person name="Wang D."/>
            <person name="Peng Z."/>
            <person name="Zheng S."/>
            <person name="Shao F."/>
            <person name="Tao W."/>
        </authorList>
    </citation>
    <scope>NUCLEOTIDE SEQUENCE</scope>
    <source>
        <strain evidence="13">Chongqing</strain>
    </source>
</reference>
<gene>
    <name evidence="13" type="ORF">C0J50_0839</name>
</gene>
<evidence type="ECO:0000256" key="8">
    <source>
        <dbReference type="ARBA" id="ARBA00023273"/>
    </source>
</evidence>
<evidence type="ECO:0000256" key="7">
    <source>
        <dbReference type="ARBA" id="ARBA00023212"/>
    </source>
</evidence>
<comment type="caution">
    <text evidence="13">The sequence shown here is derived from an EMBL/GenBank/DDBJ whole genome shotgun (WGS) entry which is preliminary data.</text>
</comment>
<feature type="coiled-coil region" evidence="11">
    <location>
        <begin position="305"/>
        <end position="349"/>
    </location>
</feature>
<dbReference type="PANTHER" id="PTHR14517:SF11">
    <property type="entry name" value="RIB43A-LIKE WITH COILED-COILS PROTEIN 1"/>
    <property type="match status" value="1"/>
</dbReference>
<dbReference type="InterPro" id="IPR008805">
    <property type="entry name" value="RIB43A"/>
</dbReference>
<feature type="non-terminal residue" evidence="13">
    <location>
        <position position="1"/>
    </location>
</feature>
<comment type="similarity">
    <text evidence="2">Belongs to the RIB43A family.</text>
</comment>
<organism evidence="13 14">
    <name type="scientific">Silurus asotus</name>
    <name type="common">Amur catfish</name>
    <name type="synonym">Parasilurus asotus</name>
    <dbReference type="NCBI Taxonomy" id="30991"/>
    <lineage>
        <taxon>Eukaryota</taxon>
        <taxon>Metazoa</taxon>
        <taxon>Chordata</taxon>
        <taxon>Craniata</taxon>
        <taxon>Vertebrata</taxon>
        <taxon>Euteleostomi</taxon>
        <taxon>Actinopterygii</taxon>
        <taxon>Neopterygii</taxon>
        <taxon>Teleostei</taxon>
        <taxon>Ostariophysi</taxon>
        <taxon>Siluriformes</taxon>
        <taxon>Siluridae</taxon>
        <taxon>Silurus</taxon>
    </lineage>
</organism>
<evidence type="ECO:0000256" key="10">
    <source>
        <dbReference type="ARBA" id="ARBA00046435"/>
    </source>
</evidence>
<evidence type="ECO:0000256" key="1">
    <source>
        <dbReference type="ARBA" id="ARBA00004611"/>
    </source>
</evidence>
<feature type="non-terminal residue" evidence="13">
    <location>
        <position position="369"/>
    </location>
</feature>
<evidence type="ECO:0000256" key="6">
    <source>
        <dbReference type="ARBA" id="ARBA00023069"/>
    </source>
</evidence>
<keyword evidence="7" id="KW-0206">Cytoskeleton</keyword>
<proteinExistence type="inferred from homology"/>
<name>A0AAD5A9G8_SILAS</name>
<evidence type="ECO:0000256" key="9">
    <source>
        <dbReference type="ARBA" id="ARBA00041087"/>
    </source>
</evidence>
<dbReference type="Pfam" id="PF05914">
    <property type="entry name" value="RIB43A"/>
    <property type="match status" value="1"/>
</dbReference>
<comment type="subunit">
    <text evidence="10">Microtubule inner protein component of sperm flagellar doublet microtubules.</text>
</comment>
<evidence type="ECO:0000256" key="5">
    <source>
        <dbReference type="ARBA" id="ARBA00023054"/>
    </source>
</evidence>
<evidence type="ECO:0000256" key="2">
    <source>
        <dbReference type="ARBA" id="ARBA00006875"/>
    </source>
</evidence>
<evidence type="ECO:0000256" key="12">
    <source>
        <dbReference type="SAM" id="MobiDB-lite"/>
    </source>
</evidence>
<evidence type="ECO:0000313" key="14">
    <source>
        <dbReference type="Proteomes" id="UP001205998"/>
    </source>
</evidence>
<keyword evidence="14" id="KW-1185">Reference proteome</keyword>